<feature type="binding site" evidence="16">
    <location>
        <position position="257"/>
    </location>
    <ligand>
        <name>Mg(2+)</name>
        <dbReference type="ChEBI" id="CHEBI:18420"/>
        <label>2</label>
    </ligand>
</feature>
<dbReference type="FunFam" id="3.30.470.20:FF:000008">
    <property type="entry name" value="D-alanine--D-alanine ligase"/>
    <property type="match status" value="1"/>
</dbReference>
<dbReference type="InterPro" id="IPR000291">
    <property type="entry name" value="D-Ala_lig_Van_CS"/>
</dbReference>
<reference evidence="19 20" key="1">
    <citation type="journal article" date="2016" name="Nat. Commun.">
        <title>Thousands of microbial genomes shed light on interconnected biogeochemical processes in an aquifer system.</title>
        <authorList>
            <person name="Anantharaman K."/>
            <person name="Brown C.T."/>
            <person name="Hug L.A."/>
            <person name="Sharon I."/>
            <person name="Castelle C.J."/>
            <person name="Probst A.J."/>
            <person name="Thomas B.C."/>
            <person name="Singh A."/>
            <person name="Wilkins M.J."/>
            <person name="Karaoz U."/>
            <person name="Brodie E.L."/>
            <person name="Williams K.H."/>
            <person name="Hubbard S.S."/>
            <person name="Banfield J.F."/>
        </authorList>
    </citation>
    <scope>NUCLEOTIDE SEQUENCE [LARGE SCALE GENOMIC DNA]</scope>
</reference>
<evidence type="ECO:0000256" key="11">
    <source>
        <dbReference type="ARBA" id="ARBA00022984"/>
    </source>
</evidence>
<evidence type="ECO:0000256" key="8">
    <source>
        <dbReference type="ARBA" id="ARBA00022840"/>
    </source>
</evidence>
<keyword evidence="11 14" id="KW-0573">Peptidoglycan synthesis</keyword>
<evidence type="ECO:0000313" key="19">
    <source>
        <dbReference type="EMBL" id="OGJ06535.1"/>
    </source>
</evidence>
<keyword evidence="4 14" id="KW-0963">Cytoplasm</keyword>
<feature type="domain" description="ATP-grasp" evidence="18">
    <location>
        <begin position="91"/>
        <end position="290"/>
    </location>
</feature>
<evidence type="ECO:0000256" key="12">
    <source>
        <dbReference type="ARBA" id="ARBA00023211"/>
    </source>
</evidence>
<keyword evidence="6 16" id="KW-0479">Metal-binding</keyword>
<feature type="active site" evidence="15">
    <location>
        <position position="17"/>
    </location>
</feature>
<evidence type="ECO:0000256" key="17">
    <source>
        <dbReference type="PROSITE-ProRule" id="PRU00409"/>
    </source>
</evidence>
<comment type="cofactor">
    <cofactor evidence="1">
        <name>Mn(2+)</name>
        <dbReference type="ChEBI" id="CHEBI:29035"/>
    </cofactor>
</comment>
<dbReference type="InterPro" id="IPR005905">
    <property type="entry name" value="D_ala_D_ala"/>
</dbReference>
<feature type="active site" evidence="15">
    <location>
        <position position="133"/>
    </location>
</feature>
<evidence type="ECO:0000256" key="6">
    <source>
        <dbReference type="ARBA" id="ARBA00022723"/>
    </source>
</evidence>
<evidence type="ECO:0000256" key="7">
    <source>
        <dbReference type="ARBA" id="ARBA00022741"/>
    </source>
</evidence>
<dbReference type="GO" id="GO:0008360">
    <property type="term" value="P:regulation of cell shape"/>
    <property type="evidence" value="ECO:0007669"/>
    <property type="project" value="UniProtKB-KW"/>
</dbReference>
<dbReference type="Gene3D" id="3.30.1490.20">
    <property type="entry name" value="ATP-grasp fold, A domain"/>
    <property type="match status" value="1"/>
</dbReference>
<dbReference type="PANTHER" id="PTHR23132">
    <property type="entry name" value="D-ALANINE--D-ALANINE LIGASE"/>
    <property type="match status" value="1"/>
</dbReference>
<evidence type="ECO:0000256" key="13">
    <source>
        <dbReference type="ARBA" id="ARBA00023316"/>
    </source>
</evidence>
<accession>A0A1F6YJJ9</accession>
<dbReference type="NCBIfam" id="TIGR01205">
    <property type="entry name" value="D_ala_D_alaTIGR"/>
    <property type="match status" value="1"/>
</dbReference>
<protein>
    <recommendedName>
        <fullName evidence="14">D-alanine--D-alanine ligase</fullName>
        <ecNumber evidence="14">6.3.2.4</ecNumber>
    </recommendedName>
    <alternativeName>
        <fullName evidence="14">D-Ala-D-Ala ligase</fullName>
    </alternativeName>
    <alternativeName>
        <fullName evidence="14">D-alanylalanine synthetase</fullName>
    </alternativeName>
</protein>
<dbReference type="SUPFAM" id="SSF52440">
    <property type="entry name" value="PreATP-grasp domain"/>
    <property type="match status" value="1"/>
</dbReference>
<dbReference type="PROSITE" id="PS00843">
    <property type="entry name" value="DALA_DALA_LIGASE_1"/>
    <property type="match status" value="1"/>
</dbReference>
<dbReference type="Pfam" id="PF07478">
    <property type="entry name" value="Dala_Dala_lig_C"/>
    <property type="match status" value="1"/>
</dbReference>
<dbReference type="EMBL" id="MFVW01000011">
    <property type="protein sequence ID" value="OGJ06535.1"/>
    <property type="molecule type" value="Genomic_DNA"/>
</dbReference>
<keyword evidence="5 14" id="KW-0436">Ligase</keyword>
<dbReference type="InterPro" id="IPR013815">
    <property type="entry name" value="ATP_grasp_subdomain_1"/>
</dbReference>
<dbReference type="GO" id="GO:0071555">
    <property type="term" value="P:cell wall organization"/>
    <property type="evidence" value="ECO:0007669"/>
    <property type="project" value="UniProtKB-KW"/>
</dbReference>
<keyword evidence="12 16" id="KW-0464">Manganese</keyword>
<evidence type="ECO:0000256" key="16">
    <source>
        <dbReference type="PIRSR" id="PIRSR039102-3"/>
    </source>
</evidence>
<comment type="caution">
    <text evidence="19">The sequence shown here is derived from an EMBL/GenBank/DDBJ whole genome shotgun (WGS) entry which is preliminary data.</text>
</comment>
<evidence type="ECO:0000256" key="2">
    <source>
        <dbReference type="ARBA" id="ARBA00004496"/>
    </source>
</evidence>
<dbReference type="InterPro" id="IPR011095">
    <property type="entry name" value="Dala_Dala_lig_C"/>
</dbReference>
<dbReference type="GO" id="GO:0005524">
    <property type="term" value="F:ATP binding"/>
    <property type="evidence" value="ECO:0007669"/>
    <property type="project" value="UniProtKB-UniRule"/>
</dbReference>
<dbReference type="Gene3D" id="3.40.50.20">
    <property type="match status" value="1"/>
</dbReference>
<evidence type="ECO:0000256" key="9">
    <source>
        <dbReference type="ARBA" id="ARBA00022842"/>
    </source>
</evidence>
<dbReference type="AlphaFoldDB" id="A0A1F6YJJ9"/>
<evidence type="ECO:0000259" key="18">
    <source>
        <dbReference type="PROSITE" id="PS50975"/>
    </source>
</evidence>
<dbReference type="EC" id="6.3.2.4" evidence="14"/>
<dbReference type="Pfam" id="PF01820">
    <property type="entry name" value="Dala_Dala_lig_N"/>
    <property type="match status" value="2"/>
</dbReference>
<evidence type="ECO:0000256" key="15">
    <source>
        <dbReference type="PIRSR" id="PIRSR039102-1"/>
    </source>
</evidence>
<dbReference type="PROSITE" id="PS00844">
    <property type="entry name" value="DALA_DALA_LIGASE_2"/>
    <property type="match status" value="1"/>
</dbReference>
<comment type="catalytic activity">
    <reaction evidence="14">
        <text>2 D-alanine + ATP = D-alanyl-D-alanine + ADP + phosphate + H(+)</text>
        <dbReference type="Rhea" id="RHEA:11224"/>
        <dbReference type="ChEBI" id="CHEBI:15378"/>
        <dbReference type="ChEBI" id="CHEBI:30616"/>
        <dbReference type="ChEBI" id="CHEBI:43474"/>
        <dbReference type="ChEBI" id="CHEBI:57416"/>
        <dbReference type="ChEBI" id="CHEBI:57822"/>
        <dbReference type="ChEBI" id="CHEBI:456216"/>
        <dbReference type="EC" id="6.3.2.4"/>
    </reaction>
</comment>
<keyword evidence="7 17" id="KW-0547">Nucleotide-binding</keyword>
<evidence type="ECO:0000256" key="5">
    <source>
        <dbReference type="ARBA" id="ARBA00022598"/>
    </source>
</evidence>
<evidence type="ECO:0000256" key="10">
    <source>
        <dbReference type="ARBA" id="ARBA00022960"/>
    </source>
</evidence>
<dbReference type="PIRSF" id="PIRSF039102">
    <property type="entry name" value="Ddl/VanB"/>
    <property type="match status" value="1"/>
</dbReference>
<proteinExistence type="inferred from homology"/>
<keyword evidence="9 16" id="KW-0460">Magnesium</keyword>
<organism evidence="19 20">
    <name type="scientific">Candidatus Nomurabacteria bacterium RIFOXYA1_FULL_35_17</name>
    <dbReference type="NCBI Taxonomy" id="1801798"/>
    <lineage>
        <taxon>Bacteria</taxon>
        <taxon>Candidatus Nomuraibacteriota</taxon>
    </lineage>
</organism>
<comment type="subcellular location">
    <subcellularLocation>
        <location evidence="2 14">Cytoplasm</location>
    </subcellularLocation>
</comment>
<dbReference type="GO" id="GO:0008716">
    <property type="term" value="F:D-alanine-D-alanine ligase activity"/>
    <property type="evidence" value="ECO:0007669"/>
    <property type="project" value="UniProtKB-UniRule"/>
</dbReference>
<comment type="pathway">
    <text evidence="14">Cell wall biogenesis; peptidoglycan biosynthesis.</text>
</comment>
<keyword evidence="10 14" id="KW-0133">Cell shape</keyword>
<dbReference type="InterPro" id="IPR011127">
    <property type="entry name" value="Dala_Dala_lig_N"/>
</dbReference>
<comment type="function">
    <text evidence="14">Cell wall formation.</text>
</comment>
<dbReference type="PROSITE" id="PS50975">
    <property type="entry name" value="ATP_GRASP"/>
    <property type="match status" value="1"/>
</dbReference>
<evidence type="ECO:0000256" key="14">
    <source>
        <dbReference type="HAMAP-Rule" id="MF_00047"/>
    </source>
</evidence>
<dbReference type="GO" id="GO:0009252">
    <property type="term" value="P:peptidoglycan biosynthetic process"/>
    <property type="evidence" value="ECO:0007669"/>
    <property type="project" value="UniProtKB-UniRule"/>
</dbReference>
<keyword evidence="13 14" id="KW-0961">Cell wall biogenesis/degradation</keyword>
<dbReference type="SUPFAM" id="SSF56059">
    <property type="entry name" value="Glutathione synthetase ATP-binding domain-like"/>
    <property type="match status" value="1"/>
</dbReference>
<dbReference type="Proteomes" id="UP000179274">
    <property type="component" value="Unassembled WGS sequence"/>
</dbReference>
<comment type="similarity">
    <text evidence="3 14">Belongs to the D-alanine--D-alanine ligase family.</text>
</comment>
<evidence type="ECO:0000256" key="3">
    <source>
        <dbReference type="ARBA" id="ARBA00010871"/>
    </source>
</evidence>
<feature type="binding site" evidence="16">
    <location>
        <position position="244"/>
    </location>
    <ligand>
        <name>Mg(2+)</name>
        <dbReference type="ChEBI" id="CHEBI:18420"/>
        <label>1</label>
    </ligand>
</feature>
<dbReference type="GO" id="GO:0005737">
    <property type="term" value="C:cytoplasm"/>
    <property type="evidence" value="ECO:0007669"/>
    <property type="project" value="UniProtKB-SubCell"/>
</dbReference>
<evidence type="ECO:0000256" key="4">
    <source>
        <dbReference type="ARBA" id="ARBA00022490"/>
    </source>
</evidence>
<feature type="active site" evidence="15">
    <location>
        <position position="268"/>
    </location>
</feature>
<feature type="binding site" evidence="16">
    <location>
        <position position="259"/>
    </location>
    <ligand>
        <name>Mg(2+)</name>
        <dbReference type="ChEBI" id="CHEBI:18420"/>
        <label>2</label>
    </ligand>
</feature>
<dbReference type="UniPathway" id="UPA00219"/>
<dbReference type="GO" id="GO:0046872">
    <property type="term" value="F:metal ion binding"/>
    <property type="evidence" value="ECO:0007669"/>
    <property type="project" value="UniProtKB-KW"/>
</dbReference>
<feature type="binding site" evidence="16">
    <location>
        <position position="257"/>
    </location>
    <ligand>
        <name>Mg(2+)</name>
        <dbReference type="ChEBI" id="CHEBI:18420"/>
        <label>1</label>
    </ligand>
</feature>
<dbReference type="PANTHER" id="PTHR23132:SF23">
    <property type="entry name" value="D-ALANINE--D-ALANINE LIGASE B"/>
    <property type="match status" value="1"/>
</dbReference>
<dbReference type="InterPro" id="IPR016185">
    <property type="entry name" value="PreATP-grasp_dom_sf"/>
</dbReference>
<evidence type="ECO:0000313" key="20">
    <source>
        <dbReference type="Proteomes" id="UP000179274"/>
    </source>
</evidence>
<gene>
    <name evidence="14" type="primary">ddl</name>
    <name evidence="19" type="ORF">A2192_01305</name>
</gene>
<name>A0A1F6YJJ9_9BACT</name>
<keyword evidence="8 17" id="KW-0067">ATP-binding</keyword>
<comment type="cofactor">
    <cofactor evidence="16">
        <name>Mg(2+)</name>
        <dbReference type="ChEBI" id="CHEBI:18420"/>
    </cofactor>
    <cofactor evidence="16">
        <name>Mn(2+)</name>
        <dbReference type="ChEBI" id="CHEBI:29035"/>
    </cofactor>
    <text evidence="16">Binds 2 magnesium or manganese ions per subunit.</text>
</comment>
<dbReference type="Gene3D" id="3.30.470.20">
    <property type="entry name" value="ATP-grasp fold, B domain"/>
    <property type="match status" value="1"/>
</dbReference>
<dbReference type="HAMAP" id="MF_00047">
    <property type="entry name" value="Dala_Dala_lig"/>
    <property type="match status" value="1"/>
</dbReference>
<evidence type="ECO:0000256" key="1">
    <source>
        <dbReference type="ARBA" id="ARBA00001936"/>
    </source>
</evidence>
<sequence>MHKKLKVAVLMGGNSSEYDISLISGKEVLRNLSDKYIGVPIVVAKDGNEWLNNLLREKPDICFIAMHGLFGEDGKIQGMLDILKIKYTGSGVLASAVGMDKILFRKIMQAEGIVVPKLTSKFPCFVKPHNQGSSVGASIVRSKKDLKKAIKLVKKYSRQVIIEEYLKGTEVTCAVLGNEKPIALPVIEIIPLKGEFFDYVSKYTESGSKEIVPARISQALTREVQDLAIRVYKAVGCRGFGRVDFILKDNKYPIVLEINTIPGLTPMSLVPKAAKTYGLSYSELLDKIIKYSIYE</sequence>
<dbReference type="InterPro" id="IPR011761">
    <property type="entry name" value="ATP-grasp"/>
</dbReference>
<dbReference type="NCBIfam" id="NF002378">
    <property type="entry name" value="PRK01372.1"/>
    <property type="match status" value="1"/>
</dbReference>